<dbReference type="EMBL" id="GL377621">
    <property type="protein sequence ID" value="EFJ15902.1"/>
    <property type="molecule type" value="Genomic_DNA"/>
</dbReference>
<dbReference type="Proteomes" id="UP000001514">
    <property type="component" value="Unassembled WGS sequence"/>
</dbReference>
<dbReference type="AlphaFoldDB" id="D8SI30"/>
<evidence type="ECO:0000313" key="2">
    <source>
        <dbReference type="Proteomes" id="UP000001514"/>
    </source>
</evidence>
<keyword evidence="2" id="KW-1185">Reference proteome</keyword>
<sequence>MFATWLHGTACANPGSSGFRKNTNRRYSEGSALQNMVYDWFGGIPRSGTGKVKQLTEENIGQDVAIALGNTKLKHIDVDAILPKHSSFRDVLGSQSSTSHSAWRMWRSCMFTINKGGDADQYLWRPLRKNNADFDFVLPPQTLGKITHDPPSLEYLAKALRAWRKEFGKKDLEDVLIPSENFSQLGFQHYRTSRKQQSNENVDLFQDIC</sequence>
<protein>
    <submittedName>
        <fullName evidence="1">Uncharacterized protein</fullName>
    </submittedName>
</protein>
<dbReference type="Gramene" id="EFJ15902">
    <property type="protein sequence ID" value="EFJ15902"/>
    <property type="gene ID" value="SELMODRAFT_422334"/>
</dbReference>
<dbReference type="InParanoid" id="D8SI30"/>
<reference evidence="1 2" key="1">
    <citation type="journal article" date="2011" name="Science">
        <title>The Selaginella genome identifies genetic changes associated with the evolution of vascular plants.</title>
        <authorList>
            <person name="Banks J.A."/>
            <person name="Nishiyama T."/>
            <person name="Hasebe M."/>
            <person name="Bowman J.L."/>
            <person name="Gribskov M."/>
            <person name="dePamphilis C."/>
            <person name="Albert V.A."/>
            <person name="Aono N."/>
            <person name="Aoyama T."/>
            <person name="Ambrose B.A."/>
            <person name="Ashton N.W."/>
            <person name="Axtell M.J."/>
            <person name="Barker E."/>
            <person name="Barker M.S."/>
            <person name="Bennetzen J.L."/>
            <person name="Bonawitz N.D."/>
            <person name="Chapple C."/>
            <person name="Cheng C."/>
            <person name="Correa L.G."/>
            <person name="Dacre M."/>
            <person name="DeBarry J."/>
            <person name="Dreyer I."/>
            <person name="Elias M."/>
            <person name="Engstrom E.M."/>
            <person name="Estelle M."/>
            <person name="Feng L."/>
            <person name="Finet C."/>
            <person name="Floyd S.K."/>
            <person name="Frommer W.B."/>
            <person name="Fujita T."/>
            <person name="Gramzow L."/>
            <person name="Gutensohn M."/>
            <person name="Harholt J."/>
            <person name="Hattori M."/>
            <person name="Heyl A."/>
            <person name="Hirai T."/>
            <person name="Hiwatashi Y."/>
            <person name="Ishikawa M."/>
            <person name="Iwata M."/>
            <person name="Karol K.G."/>
            <person name="Koehler B."/>
            <person name="Kolukisaoglu U."/>
            <person name="Kubo M."/>
            <person name="Kurata T."/>
            <person name="Lalonde S."/>
            <person name="Li K."/>
            <person name="Li Y."/>
            <person name="Litt A."/>
            <person name="Lyons E."/>
            <person name="Manning G."/>
            <person name="Maruyama T."/>
            <person name="Michael T.P."/>
            <person name="Mikami K."/>
            <person name="Miyazaki S."/>
            <person name="Morinaga S."/>
            <person name="Murata T."/>
            <person name="Mueller-Roeber B."/>
            <person name="Nelson D.R."/>
            <person name="Obara M."/>
            <person name="Oguri Y."/>
            <person name="Olmstead R.G."/>
            <person name="Onodera N."/>
            <person name="Petersen B.L."/>
            <person name="Pils B."/>
            <person name="Prigge M."/>
            <person name="Rensing S.A."/>
            <person name="Riano-Pachon D.M."/>
            <person name="Roberts A.W."/>
            <person name="Sato Y."/>
            <person name="Scheller H.V."/>
            <person name="Schulz B."/>
            <person name="Schulz C."/>
            <person name="Shakirov E.V."/>
            <person name="Shibagaki N."/>
            <person name="Shinohara N."/>
            <person name="Shippen D.E."/>
            <person name="Soerensen I."/>
            <person name="Sotooka R."/>
            <person name="Sugimoto N."/>
            <person name="Sugita M."/>
            <person name="Sumikawa N."/>
            <person name="Tanurdzic M."/>
            <person name="Theissen G."/>
            <person name="Ulvskov P."/>
            <person name="Wakazuki S."/>
            <person name="Weng J.K."/>
            <person name="Willats W.W."/>
            <person name="Wipf D."/>
            <person name="Wolf P.G."/>
            <person name="Yang L."/>
            <person name="Zimmer A.D."/>
            <person name="Zhu Q."/>
            <person name="Mitros T."/>
            <person name="Hellsten U."/>
            <person name="Loque D."/>
            <person name="Otillar R."/>
            <person name="Salamov A."/>
            <person name="Schmutz J."/>
            <person name="Shapiro H."/>
            <person name="Lindquist E."/>
            <person name="Lucas S."/>
            <person name="Rokhsar D."/>
            <person name="Grigoriev I.V."/>
        </authorList>
    </citation>
    <scope>NUCLEOTIDE SEQUENCE [LARGE SCALE GENOMIC DNA]</scope>
</reference>
<dbReference type="HOGENOM" id="CLU_1317387_0_0_1"/>
<proteinExistence type="predicted"/>
<organism evidence="2">
    <name type="scientific">Selaginella moellendorffii</name>
    <name type="common">Spikemoss</name>
    <dbReference type="NCBI Taxonomy" id="88036"/>
    <lineage>
        <taxon>Eukaryota</taxon>
        <taxon>Viridiplantae</taxon>
        <taxon>Streptophyta</taxon>
        <taxon>Embryophyta</taxon>
        <taxon>Tracheophyta</taxon>
        <taxon>Lycopodiopsida</taxon>
        <taxon>Selaginellales</taxon>
        <taxon>Selaginellaceae</taxon>
        <taxon>Selaginella</taxon>
    </lineage>
</organism>
<name>D8SI30_SELML</name>
<gene>
    <name evidence="1" type="ORF">SELMODRAFT_422334</name>
</gene>
<evidence type="ECO:0000313" key="1">
    <source>
        <dbReference type="EMBL" id="EFJ15902.1"/>
    </source>
</evidence>
<accession>D8SI30</accession>
<dbReference type="KEGG" id="smo:SELMODRAFT_422334"/>